<feature type="binding site" evidence="4">
    <location>
        <position position="117"/>
    </location>
    <ligand>
        <name>substrate</name>
    </ligand>
</feature>
<sequence length="365" mass="41407">MNHIKLIDGPLDVTYAITLIGDPSCGASSVFIGTTRDSFEGKKVVSLTYEAYANMALKEMDKICTDLRATWPELKHILIHHRLGTVPENEASVIIAASAPHRSAALNSVTLAIDQLKSRVPIWKKELYEGDEAEWKENSESIRPKKSSLNSFNYSACECVVDESNVVPRNLVQIRANDSELMKRVECFFKRKRSEINLHNVMDFKQSNLISNIDSGTEVNVSCARTQSTVSKQEQSNCHLKVRRVSNRCGPQQMQLRPKYKLELNRLMASHASTNEVGKSLHNSRLHVIETYMGLTANDNENIINRIKNVEDRILLLESISPEYQHFTQFEKSCMDQSDQRKGTKKTYSANELRAFIDVKNNECP</sequence>
<comment type="function">
    <text evidence="4">Catalytic subunit of the molybdopterin synthase complex, a complex that catalyzes the conversion of precursor Z into molybdopterin. Acts by mediating the incorporation of 2 sulfur atoms from thiocarboxylated MOCS2A into precursor Z to generate a dithiolene group.</text>
</comment>
<comment type="miscellaneous">
    <text evidence="4">This protein is produced by a bicistronic gene which also produces the large subunit (MOCS2A).</text>
</comment>
<dbReference type="InterPro" id="IPR003448">
    <property type="entry name" value="Mopterin_biosynth_MoaE"/>
</dbReference>
<keyword evidence="2 4" id="KW-0808">Transferase</keyword>
<dbReference type="GO" id="GO:0030366">
    <property type="term" value="F:molybdopterin synthase activity"/>
    <property type="evidence" value="ECO:0007669"/>
    <property type="project" value="UniProtKB-UniRule"/>
</dbReference>
<comment type="catalytic activity">
    <reaction evidence="4">
        <text>2 [molybdopterin-synthase sulfur-carrier protein]-C-terminal-Gly-aminoethanethioate + cyclic pyranopterin phosphate + H2O = molybdopterin + 2 [molybdopterin-synthase sulfur-carrier protein]-C-terminal Gly-Gly + 2 H(+)</text>
        <dbReference type="Rhea" id="RHEA:26333"/>
        <dbReference type="Rhea" id="RHEA-COMP:12202"/>
        <dbReference type="Rhea" id="RHEA-COMP:19907"/>
        <dbReference type="ChEBI" id="CHEBI:15377"/>
        <dbReference type="ChEBI" id="CHEBI:15378"/>
        <dbReference type="ChEBI" id="CHEBI:58698"/>
        <dbReference type="ChEBI" id="CHEBI:59648"/>
        <dbReference type="ChEBI" id="CHEBI:90778"/>
        <dbReference type="ChEBI" id="CHEBI:232372"/>
        <dbReference type="EC" id="2.8.1.12"/>
    </reaction>
</comment>
<keyword evidence="3 4" id="KW-0501">Molybdenum cofactor biosynthesis</keyword>
<evidence type="ECO:0000313" key="5">
    <source>
        <dbReference type="EMBL" id="SPP83233.1"/>
    </source>
</evidence>
<protein>
    <recommendedName>
        <fullName evidence="4">Molybdopterin synthase catalytic subunit</fullName>
        <ecNumber evidence="4">2.8.1.12</ecNumber>
    </recommendedName>
    <alternativeName>
        <fullName evidence="4">Molybdenum cofactor synthesis protein 2 large subunit</fullName>
    </alternativeName>
    <alternativeName>
        <fullName evidence="4">Molybdenum cofactor synthesis protein 2B</fullName>
        <shortName evidence="4">MOCS2B</shortName>
    </alternativeName>
</protein>
<dbReference type="GO" id="GO:0006777">
    <property type="term" value="P:Mo-molybdopterin cofactor biosynthetic process"/>
    <property type="evidence" value="ECO:0007669"/>
    <property type="project" value="UniProtKB-UniRule"/>
</dbReference>
<dbReference type="Gene3D" id="3.90.1170.40">
    <property type="entry name" value="Molybdopterin biosynthesis MoaE subunit"/>
    <property type="match status" value="1"/>
</dbReference>
<keyword evidence="1 4" id="KW-0963">Cytoplasm</keyword>
<dbReference type="CDD" id="cd00756">
    <property type="entry name" value="MoaE"/>
    <property type="match status" value="1"/>
</dbReference>
<comment type="subcellular location">
    <subcellularLocation>
        <location evidence="4">Cytoplasm</location>
    </subcellularLocation>
</comment>
<dbReference type="AlphaFoldDB" id="A0A3B0JQJ4"/>
<dbReference type="InterPro" id="IPR028888">
    <property type="entry name" value="MOCS2B_euk"/>
</dbReference>
<gene>
    <name evidence="4" type="primary">Mocs2</name>
    <name evidence="5" type="ORF">DGUA_6G018058</name>
</gene>
<dbReference type="UniPathway" id="UPA00344"/>
<evidence type="ECO:0000256" key="3">
    <source>
        <dbReference type="ARBA" id="ARBA00023150"/>
    </source>
</evidence>
<dbReference type="HAMAP" id="MF_03052">
    <property type="entry name" value="MOC2B"/>
    <property type="match status" value="1"/>
</dbReference>
<dbReference type="OrthoDB" id="5531344at2759"/>
<dbReference type="EC" id="2.8.1.12" evidence="4"/>
<proteinExistence type="inferred from homology"/>
<evidence type="ECO:0000256" key="4">
    <source>
        <dbReference type="HAMAP-Rule" id="MF_03052"/>
    </source>
</evidence>
<dbReference type="FunFam" id="3.90.1170.40:FF:000002">
    <property type="entry name" value="Molybdopterin synthase catalytic subunit"/>
    <property type="match status" value="1"/>
</dbReference>
<feature type="binding site" evidence="4">
    <location>
        <begin position="101"/>
        <end position="102"/>
    </location>
    <ligand>
        <name>substrate</name>
    </ligand>
</feature>
<dbReference type="Pfam" id="PF02391">
    <property type="entry name" value="MoaE"/>
    <property type="match status" value="1"/>
</dbReference>
<evidence type="ECO:0000256" key="1">
    <source>
        <dbReference type="ARBA" id="ARBA00022490"/>
    </source>
</evidence>
<dbReference type="STRING" id="7266.A0A3B0JQJ4"/>
<evidence type="ECO:0000313" key="6">
    <source>
        <dbReference type="Proteomes" id="UP000268350"/>
    </source>
</evidence>
<comment type="pathway">
    <text evidence="4">Cofactor biosynthesis; molybdopterin biosynthesis.</text>
</comment>
<feature type="binding site" evidence="4">
    <location>
        <begin position="124"/>
        <end position="126"/>
    </location>
    <ligand>
        <name>substrate</name>
    </ligand>
</feature>
<dbReference type="EMBL" id="OUUW01000007">
    <property type="protein sequence ID" value="SPP83233.1"/>
    <property type="molecule type" value="Genomic_DNA"/>
</dbReference>
<reference evidence="6" key="1">
    <citation type="submission" date="2018-01" db="EMBL/GenBank/DDBJ databases">
        <authorList>
            <person name="Alioto T."/>
            <person name="Alioto T."/>
        </authorList>
    </citation>
    <scope>NUCLEOTIDE SEQUENCE [LARGE SCALE GENOMIC DNA]</scope>
</reference>
<name>A0A3B0JQJ4_DROGU</name>
<dbReference type="SUPFAM" id="SSF54690">
    <property type="entry name" value="Molybdopterin synthase subunit MoaE"/>
    <property type="match status" value="1"/>
</dbReference>
<accession>A0A3B0JQJ4</accession>
<organism evidence="5 6">
    <name type="scientific">Drosophila guanche</name>
    <name type="common">Fruit fly</name>
    <dbReference type="NCBI Taxonomy" id="7266"/>
    <lineage>
        <taxon>Eukaryota</taxon>
        <taxon>Metazoa</taxon>
        <taxon>Ecdysozoa</taxon>
        <taxon>Arthropoda</taxon>
        <taxon>Hexapoda</taxon>
        <taxon>Insecta</taxon>
        <taxon>Pterygota</taxon>
        <taxon>Neoptera</taxon>
        <taxon>Endopterygota</taxon>
        <taxon>Diptera</taxon>
        <taxon>Brachycera</taxon>
        <taxon>Muscomorpha</taxon>
        <taxon>Ephydroidea</taxon>
        <taxon>Drosophilidae</taxon>
        <taxon>Drosophila</taxon>
        <taxon>Sophophora</taxon>
    </lineage>
</organism>
<dbReference type="InterPro" id="IPR036563">
    <property type="entry name" value="MoaE_sf"/>
</dbReference>
<keyword evidence="6" id="KW-1185">Reference proteome</keyword>
<dbReference type="PANTHER" id="PTHR23404">
    <property type="entry name" value="MOLYBDOPTERIN SYNTHASE RELATED"/>
    <property type="match status" value="1"/>
</dbReference>
<comment type="subunit">
    <text evidence="4">Heterotetramer; composed of 2 small (MOCS2A) and 2 large (MOCS2B) subunits.</text>
</comment>
<evidence type="ECO:0000256" key="2">
    <source>
        <dbReference type="ARBA" id="ARBA00022679"/>
    </source>
</evidence>
<dbReference type="OMA" id="KIRSQWN"/>
<comment type="similarity">
    <text evidence="4">Belongs to the MoaE family. MOCS2B subfamily.</text>
</comment>
<dbReference type="Proteomes" id="UP000268350">
    <property type="component" value="Unassembled WGS sequence"/>
</dbReference>
<dbReference type="GO" id="GO:1990140">
    <property type="term" value="C:molybdopterin synthase complex"/>
    <property type="evidence" value="ECO:0007669"/>
    <property type="project" value="UniProtKB-UniRule"/>
</dbReference>